<dbReference type="EC" id="3.6.3.17" evidence="6"/>
<dbReference type="CDD" id="cd03215">
    <property type="entry name" value="ABC_Carb_Monos_II"/>
    <property type="match status" value="1"/>
</dbReference>
<reference evidence="6" key="1">
    <citation type="submission" date="2017-02" db="EMBL/GenBank/DDBJ databases">
        <authorList>
            <person name="Regsiter A."/>
            <person name="William W."/>
        </authorList>
    </citation>
    <scope>NUCLEOTIDE SEQUENCE</scope>
    <source>
        <strain evidence="6">BdmA 4</strain>
    </source>
</reference>
<accession>A0A3P3XQK0</accession>
<organism evidence="6">
    <name type="scientific">uncultured spirochete</name>
    <dbReference type="NCBI Taxonomy" id="156406"/>
    <lineage>
        <taxon>Bacteria</taxon>
        <taxon>Pseudomonadati</taxon>
        <taxon>Spirochaetota</taxon>
        <taxon>Spirochaetia</taxon>
        <taxon>Spirochaetales</taxon>
        <taxon>environmental samples</taxon>
    </lineage>
</organism>
<keyword evidence="6" id="KW-0378">Hydrolase</keyword>
<dbReference type="InterPro" id="IPR003439">
    <property type="entry name" value="ABC_transporter-like_ATP-bd"/>
</dbReference>
<dbReference type="PROSITE" id="PS50893">
    <property type="entry name" value="ABC_TRANSPORTER_2"/>
    <property type="match status" value="2"/>
</dbReference>
<keyword evidence="3" id="KW-0547">Nucleotide-binding</keyword>
<evidence type="ECO:0000256" key="2">
    <source>
        <dbReference type="ARBA" id="ARBA00022737"/>
    </source>
</evidence>
<dbReference type="InterPro" id="IPR017871">
    <property type="entry name" value="ABC_transporter-like_CS"/>
</dbReference>
<dbReference type="AlphaFoldDB" id="A0A3P3XQK0"/>
<gene>
    <name evidence="6" type="ORF">SPIRO4BDMA_40931</name>
</gene>
<dbReference type="PANTHER" id="PTHR43790">
    <property type="entry name" value="CARBOHYDRATE TRANSPORT ATP-BINDING PROTEIN MG119-RELATED"/>
    <property type="match status" value="1"/>
</dbReference>
<dbReference type="PANTHER" id="PTHR43790:SF9">
    <property type="entry name" value="GALACTOFURANOSE TRANSPORTER ATP-BINDING PROTEIN YTFR"/>
    <property type="match status" value="1"/>
</dbReference>
<dbReference type="Gene3D" id="3.40.50.300">
    <property type="entry name" value="P-loop containing nucleotide triphosphate hydrolases"/>
    <property type="match status" value="2"/>
</dbReference>
<keyword evidence="2" id="KW-0677">Repeat</keyword>
<evidence type="ECO:0000256" key="3">
    <source>
        <dbReference type="ARBA" id="ARBA00022741"/>
    </source>
</evidence>
<evidence type="ECO:0000256" key="1">
    <source>
        <dbReference type="ARBA" id="ARBA00022448"/>
    </source>
</evidence>
<evidence type="ECO:0000313" key="6">
    <source>
        <dbReference type="EMBL" id="SLM18359.1"/>
    </source>
</evidence>
<feature type="domain" description="ABC transporter" evidence="5">
    <location>
        <begin position="262"/>
        <end position="500"/>
    </location>
</feature>
<protein>
    <submittedName>
        <fullName evidence="6">Putative ribose/galactose/methyl galactoside import ATP-binding protein 2</fullName>
        <ecNumber evidence="6">3.6.3.17</ecNumber>
    </submittedName>
</protein>
<dbReference type="GO" id="GO:0005524">
    <property type="term" value="F:ATP binding"/>
    <property type="evidence" value="ECO:0007669"/>
    <property type="project" value="UniProtKB-KW"/>
</dbReference>
<name>A0A3P3XQK0_9SPIR</name>
<feature type="domain" description="ABC transporter" evidence="5">
    <location>
        <begin position="13"/>
        <end position="250"/>
    </location>
</feature>
<keyword evidence="4 6" id="KW-0067">ATP-binding</keyword>
<keyword evidence="1" id="KW-0813">Transport</keyword>
<dbReference type="SUPFAM" id="SSF52540">
    <property type="entry name" value="P-loop containing nucleoside triphosphate hydrolases"/>
    <property type="match status" value="2"/>
</dbReference>
<proteinExistence type="predicted"/>
<dbReference type="InterPro" id="IPR003593">
    <property type="entry name" value="AAA+_ATPase"/>
</dbReference>
<dbReference type="PROSITE" id="PS00211">
    <property type="entry name" value="ABC_TRANSPORTER_1"/>
    <property type="match status" value="1"/>
</dbReference>
<dbReference type="SMART" id="SM00382">
    <property type="entry name" value="AAA"/>
    <property type="match status" value="2"/>
</dbReference>
<dbReference type="EMBL" id="FWDO01000004">
    <property type="protein sequence ID" value="SLM18359.1"/>
    <property type="molecule type" value="Genomic_DNA"/>
</dbReference>
<dbReference type="InterPro" id="IPR027417">
    <property type="entry name" value="P-loop_NTPase"/>
</dbReference>
<evidence type="ECO:0000259" key="5">
    <source>
        <dbReference type="PROSITE" id="PS50893"/>
    </source>
</evidence>
<sequence length="502" mass="55660">MQRNFVTNNEPILSAKQVSKTYGGHCVLDKVSFELHSGEVLCVVGENGAGKSTLIKILSGAIRPDSGIIGVHGGTYSALNPRESMQLGIATIYQEVELIDSLSVSDNIFLGNETLGRFPLVIDADSQNKKARQILDMLHIDIDEKMLVEDLSAAQKQNLQIVKAFHQDARVLIMDEPTSSLGVEETRSLMQLVHDLRGRGLGIIYISHYLEEIFEIGDTILILKDGEQVGLYPRADIDVNFVIHNMVGRDASMFFVRERVPIGADQIQVENISWKDAVKDVSFNVRAGEVFGIGGLVGSGRSELAASIFGMVRKDAGTIRISGQELSINNPKDAIKNKICFITEDRKKYALFDSMDVQENIVIIHTEFGKSHLLKQKKENSLAKSMIDKLHIAVDNTEESVISLSGGNQQKAVLGRWLLNDATLFIFDEPTKGVDIGAKEEIYKLIIELARKGKSIIMISSDMPELLSMSDRIGIMREGRLIKILDNQRITEEDLIHDFIGI</sequence>
<dbReference type="Pfam" id="PF00005">
    <property type="entry name" value="ABC_tran"/>
    <property type="match status" value="2"/>
</dbReference>
<dbReference type="InterPro" id="IPR050107">
    <property type="entry name" value="ABC_carbohydrate_import_ATPase"/>
</dbReference>
<dbReference type="GO" id="GO:0016887">
    <property type="term" value="F:ATP hydrolysis activity"/>
    <property type="evidence" value="ECO:0007669"/>
    <property type="project" value="InterPro"/>
</dbReference>
<evidence type="ECO:0000256" key="4">
    <source>
        <dbReference type="ARBA" id="ARBA00022840"/>
    </source>
</evidence>
<dbReference type="CDD" id="cd03216">
    <property type="entry name" value="ABC_Carb_Monos_I"/>
    <property type="match status" value="1"/>
</dbReference>